<keyword evidence="5" id="KW-0964">Secreted</keyword>
<reference evidence="10 11" key="1">
    <citation type="journal article" date="2014" name="Genome Announc.">
        <title>Draft genome sequences of the altered schaedler flora, a defined bacterial community from gnotobiotic mice.</title>
        <authorList>
            <person name="Wannemuehler M.J."/>
            <person name="Overstreet A.M."/>
            <person name="Ward D.V."/>
            <person name="Phillips G.J."/>
        </authorList>
    </citation>
    <scope>NUCLEOTIDE SEQUENCE [LARGE SCALE GENOMIC DNA]</scope>
    <source>
        <strain evidence="10 11">ASF492</strain>
    </source>
</reference>
<comment type="similarity">
    <text evidence="3">Belongs to the flagella basal body rod proteins family.</text>
</comment>
<keyword evidence="10" id="KW-0969">Cilium</keyword>
<evidence type="ECO:0000256" key="4">
    <source>
        <dbReference type="ARBA" id="ARBA00016244"/>
    </source>
</evidence>
<dbReference type="Proteomes" id="UP000012589">
    <property type="component" value="Unassembled WGS sequence"/>
</dbReference>
<dbReference type="EMBL" id="AQFT01000039">
    <property type="protein sequence ID" value="EMZ33760.1"/>
    <property type="molecule type" value="Genomic_DNA"/>
</dbReference>
<dbReference type="InterPro" id="IPR001444">
    <property type="entry name" value="Flag_bb_rod_N"/>
</dbReference>
<gene>
    <name evidence="10" type="ORF">C823_01299</name>
</gene>
<dbReference type="Pfam" id="PF00460">
    <property type="entry name" value="Flg_bb_rod"/>
    <property type="match status" value="1"/>
</dbReference>
<sequence>MANGMGSIYIGHSGLKASQDSIHNVANNLANVNTDGYVRQQVVFRDARYSNLAYSKNNYKKLIGQGTSIGEIVHARDIFLDKAFRQENGRQSYYQATFEAIDEVQNYFQELEGTAFQQILDGEEGSLWQAFEEFAKDPSNMAAQNLVIQKASLFVSRSQTVIKGLMNYQNTVNVQISNDIDKINQYIEQIHNLNIQIQSIESGGRETAMNERDARDYALDQLSKYGNISYEEKANGSVTLKFEGEMVADDIFCYTIGKKTDRMTGFVTPYWPHLSNEPGGKYAEVFDFSQKICTEFNTDIGELKALVQARGETVSNFNHILNADPDKYDSSIGLSVIQNTQAEFDQLIHAVVTQINDLLAPNKKMDELIVQNEDGSYSRYRNVKVLDEENCCVGEDGKKPPQELFTRSGCERYRTVKAYDKNTGEWREFYIYNEEDVDDTMPYYTNSGKTYRVFNPENTSVATVIPKKDAQGNVLFNPDGSLNIDSVINEEPYTPWDKKGNEKYLKNQVNGQWVLNEDYYYDTSKQYTSLEISVNYELLKHIKNIPHIHQNEEIAHDMTLKLANLWDNTTLSINPRFTNVKYTYSEYYKEMVGEIGIIGSVYESTAEKLEGAVSAVENQRNEVIGVSSDEELTRMIKYQNAYNASSRYIQTVSDMIEMLVTGL</sequence>
<comment type="subcellular location">
    <subcellularLocation>
        <location evidence="1">Bacterial flagellum</location>
    </subcellularLocation>
    <subcellularLocation>
        <location evidence="2">Secreted</location>
    </subcellularLocation>
</comment>
<feature type="domain" description="Flagellar basal-body/hook protein C-terminal" evidence="8">
    <location>
        <begin position="622"/>
        <end position="659"/>
    </location>
</feature>
<dbReference type="OrthoDB" id="9802553at2"/>
<dbReference type="HOGENOM" id="CLU_012762_1_2_9"/>
<organism evidence="10 11">
    <name type="scientific">Eubacterium plexicaudatum ASF492</name>
    <dbReference type="NCBI Taxonomy" id="1235802"/>
    <lineage>
        <taxon>Bacteria</taxon>
        <taxon>Bacillati</taxon>
        <taxon>Bacillota</taxon>
        <taxon>Clostridia</taxon>
        <taxon>Eubacteriales</taxon>
        <taxon>Eubacteriaceae</taxon>
        <taxon>Eubacterium</taxon>
    </lineage>
</organism>
<evidence type="ECO:0000259" key="9">
    <source>
        <dbReference type="Pfam" id="PF22638"/>
    </source>
</evidence>
<dbReference type="Pfam" id="PF06429">
    <property type="entry name" value="Flg_bbr_C"/>
    <property type="match status" value="1"/>
</dbReference>
<evidence type="ECO:0000256" key="6">
    <source>
        <dbReference type="ARBA" id="ARBA00023143"/>
    </source>
</evidence>
<dbReference type="eggNOG" id="COG1256">
    <property type="taxonomic scope" value="Bacteria"/>
</dbReference>
<dbReference type="InterPro" id="IPR002371">
    <property type="entry name" value="FlgK"/>
</dbReference>
<evidence type="ECO:0000313" key="10">
    <source>
        <dbReference type="EMBL" id="EMZ33760.1"/>
    </source>
</evidence>
<proteinExistence type="inferred from homology"/>
<keyword evidence="10" id="KW-0282">Flagellum</keyword>
<protein>
    <recommendedName>
        <fullName evidence="4">Flagellar hook-associated protein 1</fullName>
    </recommendedName>
</protein>
<evidence type="ECO:0000259" key="8">
    <source>
        <dbReference type="Pfam" id="PF06429"/>
    </source>
</evidence>
<dbReference type="AlphaFoldDB" id="N2B5R8"/>
<evidence type="ECO:0000313" key="11">
    <source>
        <dbReference type="Proteomes" id="UP000012589"/>
    </source>
</evidence>
<dbReference type="GO" id="GO:0005198">
    <property type="term" value="F:structural molecule activity"/>
    <property type="evidence" value="ECO:0007669"/>
    <property type="project" value="InterPro"/>
</dbReference>
<keyword evidence="10" id="KW-0966">Cell projection</keyword>
<dbReference type="GO" id="GO:0005576">
    <property type="term" value="C:extracellular region"/>
    <property type="evidence" value="ECO:0007669"/>
    <property type="project" value="UniProtKB-SubCell"/>
</dbReference>
<dbReference type="InterPro" id="IPR010930">
    <property type="entry name" value="Flg_bb/hook_C_dom"/>
</dbReference>
<dbReference type="PANTHER" id="PTHR30033">
    <property type="entry name" value="FLAGELLAR HOOK-ASSOCIATED PROTEIN 1"/>
    <property type="match status" value="1"/>
</dbReference>
<evidence type="ECO:0000256" key="1">
    <source>
        <dbReference type="ARBA" id="ARBA00004365"/>
    </source>
</evidence>
<accession>N2B5R8</accession>
<evidence type="ECO:0000256" key="5">
    <source>
        <dbReference type="ARBA" id="ARBA00022525"/>
    </source>
</evidence>
<dbReference type="GO" id="GO:0009424">
    <property type="term" value="C:bacterial-type flagellum hook"/>
    <property type="evidence" value="ECO:0007669"/>
    <property type="project" value="InterPro"/>
</dbReference>
<name>N2B5R8_9FIRM</name>
<comment type="caution">
    <text evidence="10">The sequence shown here is derived from an EMBL/GenBank/DDBJ whole genome shotgun (WGS) entry which is preliminary data.</text>
</comment>
<keyword evidence="11" id="KW-1185">Reference proteome</keyword>
<dbReference type="PANTHER" id="PTHR30033:SF2">
    <property type="entry name" value="FLAGELLAR HOOK PROTEIN"/>
    <property type="match status" value="1"/>
</dbReference>
<feature type="domain" description="Flagellar hook-associated protein FlgK helical" evidence="9">
    <location>
        <begin position="103"/>
        <end position="359"/>
    </location>
</feature>
<dbReference type="Pfam" id="PF22638">
    <property type="entry name" value="FlgK_D1"/>
    <property type="match status" value="1"/>
</dbReference>
<keyword evidence="6" id="KW-0975">Bacterial flagellum</keyword>
<dbReference type="SUPFAM" id="SSF64518">
    <property type="entry name" value="Phase 1 flagellin"/>
    <property type="match status" value="1"/>
</dbReference>
<dbReference type="STRING" id="1235802.C823_01299"/>
<dbReference type="PRINTS" id="PR01005">
    <property type="entry name" value="FLGHOOKAP1"/>
</dbReference>
<evidence type="ECO:0000259" key="7">
    <source>
        <dbReference type="Pfam" id="PF00460"/>
    </source>
</evidence>
<feature type="domain" description="Flagellar basal body rod protein N-terminal" evidence="7">
    <location>
        <begin position="8"/>
        <end position="37"/>
    </location>
</feature>
<dbReference type="GO" id="GO:0044780">
    <property type="term" value="P:bacterial-type flagellum assembly"/>
    <property type="evidence" value="ECO:0007669"/>
    <property type="project" value="InterPro"/>
</dbReference>
<evidence type="ECO:0000256" key="3">
    <source>
        <dbReference type="ARBA" id="ARBA00009677"/>
    </source>
</evidence>
<evidence type="ECO:0000256" key="2">
    <source>
        <dbReference type="ARBA" id="ARBA00004613"/>
    </source>
</evidence>
<dbReference type="PATRIC" id="fig|1235802.3.peg.1388"/>
<dbReference type="InterPro" id="IPR053927">
    <property type="entry name" value="FlgK_helical"/>
</dbReference>